<evidence type="ECO:0000313" key="4">
    <source>
        <dbReference type="Proteomes" id="UP000809789"/>
    </source>
</evidence>
<evidence type="ECO:0000259" key="2">
    <source>
        <dbReference type="PROSITE" id="PS50056"/>
    </source>
</evidence>
<dbReference type="Proteomes" id="UP000809789">
    <property type="component" value="Unassembled WGS sequence"/>
</dbReference>
<proteinExistence type="predicted"/>
<gene>
    <name evidence="3" type="ORF">KVT40_003217</name>
</gene>
<dbReference type="Gene3D" id="3.90.190.10">
    <property type="entry name" value="Protein tyrosine phosphatase superfamily"/>
    <property type="match status" value="1"/>
</dbReference>
<dbReference type="PROSITE" id="PS50056">
    <property type="entry name" value="TYR_PHOSPHATASE_2"/>
    <property type="match status" value="1"/>
</dbReference>
<dbReference type="InterPro" id="IPR029021">
    <property type="entry name" value="Prot-tyrosine_phosphatase-like"/>
</dbReference>
<evidence type="ECO:0000256" key="1">
    <source>
        <dbReference type="ARBA" id="ARBA00022801"/>
    </source>
</evidence>
<protein>
    <recommendedName>
        <fullName evidence="2">Tyrosine specific protein phosphatases domain-containing protein</fullName>
    </recommendedName>
</protein>
<evidence type="ECO:0000313" key="3">
    <source>
        <dbReference type="EMBL" id="KAG8629352.1"/>
    </source>
</evidence>
<dbReference type="AlphaFoldDB" id="A0A8K0L5H8"/>
<dbReference type="InterPro" id="IPR052732">
    <property type="entry name" value="Cell-binding_unc_protein"/>
</dbReference>
<dbReference type="PANTHER" id="PTHR43883">
    <property type="entry name" value="SLR0207 PROTEIN"/>
    <property type="match status" value="1"/>
</dbReference>
<dbReference type="InterPro" id="IPR000387">
    <property type="entry name" value="Tyr_Pase_dom"/>
</dbReference>
<reference evidence="3" key="1">
    <citation type="submission" date="2021-07" db="EMBL/GenBank/DDBJ databases">
        <title>Elsinoe batatas strain:CRI-CJ2 Genome sequencing and assembly.</title>
        <authorList>
            <person name="Huang L."/>
        </authorList>
    </citation>
    <scope>NUCLEOTIDE SEQUENCE</scope>
    <source>
        <strain evidence="3">CRI-CJ2</strain>
    </source>
</reference>
<comment type="caution">
    <text evidence="3">The sequence shown here is derived from an EMBL/GenBank/DDBJ whole genome shotgun (WGS) entry which is preliminary data.</text>
</comment>
<dbReference type="SUPFAM" id="SSF52799">
    <property type="entry name" value="(Phosphotyrosine protein) phosphatases II"/>
    <property type="match status" value="1"/>
</dbReference>
<dbReference type="PANTHER" id="PTHR43883:SF1">
    <property type="entry name" value="GLUCONOKINASE"/>
    <property type="match status" value="1"/>
</dbReference>
<dbReference type="Pfam" id="PF22784">
    <property type="entry name" value="PTP-SAK"/>
    <property type="match status" value="1"/>
</dbReference>
<dbReference type="InterPro" id="IPR027417">
    <property type="entry name" value="P-loop_NTPase"/>
</dbReference>
<dbReference type="Pfam" id="PF22547">
    <property type="entry name" value="2H-SAK"/>
    <property type="match status" value="1"/>
</dbReference>
<organism evidence="3 4">
    <name type="scientific">Elsinoe batatas</name>
    <dbReference type="NCBI Taxonomy" id="2601811"/>
    <lineage>
        <taxon>Eukaryota</taxon>
        <taxon>Fungi</taxon>
        <taxon>Dikarya</taxon>
        <taxon>Ascomycota</taxon>
        <taxon>Pezizomycotina</taxon>
        <taxon>Dothideomycetes</taxon>
        <taxon>Dothideomycetidae</taxon>
        <taxon>Myriangiales</taxon>
        <taxon>Elsinoaceae</taxon>
        <taxon>Elsinoe</taxon>
    </lineage>
</organism>
<dbReference type="InterPro" id="IPR057023">
    <property type="entry name" value="PTP-SAK"/>
</dbReference>
<dbReference type="GO" id="GO:0016791">
    <property type="term" value="F:phosphatase activity"/>
    <property type="evidence" value="ECO:0007669"/>
    <property type="project" value="UniProtKB-ARBA"/>
</dbReference>
<sequence>MEVIKYRGGVALVGDARLTAMVSSLAPEQDINQLGYPLHITLLNKNEYVSCGRPRLPRLSRDSLDLKYLHALGIGQQPERPDVRWIVVVWYHVDKWRRSLGLSPSHLHISITPNNNHDLDKSISSLDDVDTLPNTWSEDVFDHVLLSSCTKLHPTIAECMAARFPESHRAFIRLADINTNDRPKLSMLAYARACHLDPSLVAYVSKKLLKLNGTVSWGPTLTELEHSREAQWLGEVKLPRFFSWMLPNRLAGMSTPRSEDDIDTLQRLGITTVLTLTKEEPLPAEWFEFRTICNVHIPVENWKAPTRGEMDYIYSRFIDSPDSVWLVHCGGGKGRAGTVLACLIAMHAQAGEEPTPFPQLDTTTAISIIRSLRPGSIESQDQEHFVGQWIQHRWRIAQSEIPAEESSELMTIATSPGSNFAFNTDVTHIFLVGLPGSGKSWLSIAIAKRRKVLGLKTLIINQDTTRSRSACEEAIGRSHSPGLVILDRCNPSGPDRQAFLSLLPSSSLVIAIHLSSPLPICTQRIASRLSHPTIPIGSGHHALTSMSRALTPPTLTGPFSAILTLPSFPASISALHLLTTPTLPLTKFPRTPRRDEHWTRRGVVRNGVLWEGEGEGEGQGR</sequence>
<dbReference type="InterPro" id="IPR054498">
    <property type="entry name" value="2H-SAK"/>
</dbReference>
<keyword evidence="4" id="KW-1185">Reference proteome</keyword>
<name>A0A8K0L5H8_9PEZI</name>
<keyword evidence="1" id="KW-0378">Hydrolase</keyword>
<dbReference type="Gene3D" id="3.40.50.300">
    <property type="entry name" value="P-loop containing nucleotide triphosphate hydrolases"/>
    <property type="match status" value="1"/>
</dbReference>
<dbReference type="EMBL" id="JAESVG020000003">
    <property type="protein sequence ID" value="KAG8629352.1"/>
    <property type="molecule type" value="Genomic_DNA"/>
</dbReference>
<feature type="domain" description="Tyrosine specific protein phosphatases" evidence="2">
    <location>
        <begin position="326"/>
        <end position="384"/>
    </location>
</feature>
<dbReference type="OrthoDB" id="432447at2759"/>
<accession>A0A8K0L5H8</accession>
<dbReference type="SUPFAM" id="SSF52540">
    <property type="entry name" value="P-loop containing nucleoside triphosphate hydrolases"/>
    <property type="match status" value="1"/>
</dbReference>